<evidence type="ECO:0000313" key="2">
    <source>
        <dbReference type="Proteomes" id="UP000315750"/>
    </source>
</evidence>
<dbReference type="AlphaFoldDB" id="A0A518AMF7"/>
<gene>
    <name evidence="1" type="ORF">Pan181_20990</name>
</gene>
<dbReference type="InterPro" id="IPR029063">
    <property type="entry name" value="SAM-dependent_MTases_sf"/>
</dbReference>
<dbReference type="RefSeq" id="WP_145246686.1">
    <property type="nucleotide sequence ID" value="NZ_CP036278.1"/>
</dbReference>
<name>A0A518AMF7_9BACT</name>
<sequence>MAKVKTTSGYRFVKELGGAIPRSYPSRGAQMLEERNLLQGRILDYGCGFGFDADHYGWEAYDPYYRCQHPSGEYDTIVCNHVLNMLTRGTRTKVLHDIQQLLTESGHAYLIVPRNIPSTGKSGLRKRVQNYVVLTLPTLFEGRQLTIYQLQRTSTFEDVTNEFEKRF</sequence>
<keyword evidence="2" id="KW-1185">Reference proteome</keyword>
<reference evidence="1 2" key="1">
    <citation type="submission" date="2019-02" db="EMBL/GenBank/DDBJ databases">
        <title>Deep-cultivation of Planctomycetes and their phenomic and genomic characterization uncovers novel biology.</title>
        <authorList>
            <person name="Wiegand S."/>
            <person name="Jogler M."/>
            <person name="Boedeker C."/>
            <person name="Pinto D."/>
            <person name="Vollmers J."/>
            <person name="Rivas-Marin E."/>
            <person name="Kohn T."/>
            <person name="Peeters S.H."/>
            <person name="Heuer A."/>
            <person name="Rast P."/>
            <person name="Oberbeckmann S."/>
            <person name="Bunk B."/>
            <person name="Jeske O."/>
            <person name="Meyerdierks A."/>
            <person name="Storesund J.E."/>
            <person name="Kallscheuer N."/>
            <person name="Luecker S."/>
            <person name="Lage O.M."/>
            <person name="Pohl T."/>
            <person name="Merkel B.J."/>
            <person name="Hornburger P."/>
            <person name="Mueller R.-W."/>
            <person name="Bruemmer F."/>
            <person name="Labrenz M."/>
            <person name="Spormann A.M."/>
            <person name="Op den Camp H."/>
            <person name="Overmann J."/>
            <person name="Amann R."/>
            <person name="Jetten M.S.M."/>
            <person name="Mascher T."/>
            <person name="Medema M.H."/>
            <person name="Devos D.P."/>
            <person name="Kaster A.-K."/>
            <person name="Ovreas L."/>
            <person name="Rohde M."/>
            <person name="Galperin M.Y."/>
            <person name="Jogler C."/>
        </authorList>
    </citation>
    <scope>NUCLEOTIDE SEQUENCE [LARGE SCALE GENOMIC DNA]</scope>
    <source>
        <strain evidence="1 2">Pan181</strain>
    </source>
</reference>
<dbReference type="EMBL" id="CP036278">
    <property type="protein sequence ID" value="QDU55898.1"/>
    <property type="molecule type" value="Genomic_DNA"/>
</dbReference>
<dbReference type="Pfam" id="PF13489">
    <property type="entry name" value="Methyltransf_23"/>
    <property type="match status" value="1"/>
</dbReference>
<dbReference type="Gene3D" id="3.40.50.150">
    <property type="entry name" value="Vaccinia Virus protein VP39"/>
    <property type="match status" value="1"/>
</dbReference>
<protein>
    <recommendedName>
        <fullName evidence="3">Methyltransferase type 11 domain-containing protein</fullName>
    </recommendedName>
</protein>
<dbReference type="KEGG" id="amuc:Pan181_20990"/>
<accession>A0A518AMF7</accession>
<dbReference type="SUPFAM" id="SSF53335">
    <property type="entry name" value="S-adenosyl-L-methionine-dependent methyltransferases"/>
    <property type="match status" value="1"/>
</dbReference>
<evidence type="ECO:0008006" key="3">
    <source>
        <dbReference type="Google" id="ProtNLM"/>
    </source>
</evidence>
<dbReference type="Proteomes" id="UP000315750">
    <property type="component" value="Chromosome"/>
</dbReference>
<proteinExistence type="predicted"/>
<dbReference type="OrthoDB" id="276167at2"/>
<organism evidence="1 2">
    <name type="scientific">Aeoliella mucimassa</name>
    <dbReference type="NCBI Taxonomy" id="2527972"/>
    <lineage>
        <taxon>Bacteria</taxon>
        <taxon>Pseudomonadati</taxon>
        <taxon>Planctomycetota</taxon>
        <taxon>Planctomycetia</taxon>
        <taxon>Pirellulales</taxon>
        <taxon>Lacipirellulaceae</taxon>
        <taxon>Aeoliella</taxon>
    </lineage>
</organism>
<evidence type="ECO:0000313" key="1">
    <source>
        <dbReference type="EMBL" id="QDU55898.1"/>
    </source>
</evidence>